<evidence type="ECO:0000256" key="1">
    <source>
        <dbReference type="ARBA" id="ARBA00022741"/>
    </source>
</evidence>
<dbReference type="PANTHER" id="PTHR11070">
    <property type="entry name" value="UVRD / RECB / PCRA DNA HELICASE FAMILY MEMBER"/>
    <property type="match status" value="1"/>
</dbReference>
<evidence type="ECO:0000256" key="2">
    <source>
        <dbReference type="ARBA" id="ARBA00022801"/>
    </source>
</evidence>
<evidence type="ECO:0000256" key="5">
    <source>
        <dbReference type="ARBA" id="ARBA00023235"/>
    </source>
</evidence>
<dbReference type="EMBL" id="CP014242">
    <property type="protein sequence ID" value="AMD18516.1"/>
    <property type="molecule type" value="Genomic_DNA"/>
</dbReference>
<dbReference type="SUPFAM" id="SSF52540">
    <property type="entry name" value="P-loop containing nucleoside triphosphate hydrolases"/>
    <property type="match status" value="1"/>
</dbReference>
<keyword evidence="2 9" id="KW-0378">Hydrolase</keyword>
<dbReference type="PROSITE" id="PS51198">
    <property type="entry name" value="UVRD_HELICASE_ATP_BIND"/>
    <property type="match status" value="1"/>
</dbReference>
<keyword evidence="4 9" id="KW-0067">ATP-binding</keyword>
<evidence type="ECO:0000313" key="13">
    <source>
        <dbReference type="Proteomes" id="UP000243052"/>
    </source>
</evidence>
<reference evidence="12 13" key="1">
    <citation type="submission" date="2016-01" db="EMBL/GenBank/DDBJ databases">
        <title>Genome sequence of the yeast Holleya sinecauda.</title>
        <authorList>
            <person name="Dietrich F.S."/>
        </authorList>
    </citation>
    <scope>NUCLEOTIDE SEQUENCE [LARGE SCALE GENOMIC DNA]</scope>
    <source>
        <strain evidence="12 13">ATCC 58844</strain>
    </source>
</reference>
<evidence type="ECO:0000256" key="9">
    <source>
        <dbReference type="PROSITE-ProRule" id="PRU00560"/>
    </source>
</evidence>
<dbReference type="Pfam" id="PF00580">
    <property type="entry name" value="UvrD-helicase"/>
    <property type="match status" value="2"/>
</dbReference>
<feature type="binding site" evidence="9">
    <location>
        <begin position="26"/>
        <end position="33"/>
    </location>
    <ligand>
        <name>ATP</name>
        <dbReference type="ChEBI" id="CHEBI:30616"/>
    </ligand>
</feature>
<dbReference type="InterPro" id="IPR014017">
    <property type="entry name" value="DNA_helicase_UvrD-like_C"/>
</dbReference>
<dbReference type="GO" id="GO:0005524">
    <property type="term" value="F:ATP binding"/>
    <property type="evidence" value="ECO:0007669"/>
    <property type="project" value="UniProtKB-UniRule"/>
</dbReference>
<evidence type="ECO:0000256" key="4">
    <source>
        <dbReference type="ARBA" id="ARBA00022840"/>
    </source>
</evidence>
<evidence type="ECO:0000313" key="12">
    <source>
        <dbReference type="EMBL" id="AMD18516.1"/>
    </source>
</evidence>
<gene>
    <name evidence="12" type="ORF">AW171_hschr219</name>
</gene>
<evidence type="ECO:0000256" key="6">
    <source>
        <dbReference type="ARBA" id="ARBA00034617"/>
    </source>
</evidence>
<dbReference type="GeneID" id="28721827"/>
<dbReference type="GO" id="GO:0043138">
    <property type="term" value="F:3'-5' DNA helicase activity"/>
    <property type="evidence" value="ECO:0007669"/>
    <property type="project" value="UniProtKB-EC"/>
</dbReference>
<dbReference type="Gene3D" id="1.10.486.10">
    <property type="entry name" value="PCRA, domain 4"/>
    <property type="match status" value="1"/>
</dbReference>
<proteinExistence type="predicted"/>
<evidence type="ECO:0000256" key="3">
    <source>
        <dbReference type="ARBA" id="ARBA00022806"/>
    </source>
</evidence>
<dbReference type="InterPro" id="IPR000212">
    <property type="entry name" value="DNA_helicase_UvrD/REP"/>
</dbReference>
<accession>A0A125RDT1</accession>
<keyword evidence="13" id="KW-1185">Reference proteome</keyword>
<evidence type="ECO:0000256" key="8">
    <source>
        <dbReference type="ARBA" id="ARBA00048988"/>
    </source>
</evidence>
<dbReference type="GO" id="GO:0000725">
    <property type="term" value="P:recombinational repair"/>
    <property type="evidence" value="ECO:0007669"/>
    <property type="project" value="TreeGrafter"/>
</dbReference>
<keyword evidence="1 9" id="KW-0547">Nucleotide-binding</keyword>
<dbReference type="RefSeq" id="XP_017985512.1">
    <property type="nucleotide sequence ID" value="XM_018130392.1"/>
</dbReference>
<feature type="domain" description="UvrD-like helicase C-terminal" evidence="11">
    <location>
        <begin position="259"/>
        <end position="556"/>
    </location>
</feature>
<dbReference type="Gene3D" id="3.40.50.300">
    <property type="entry name" value="P-loop containing nucleotide triphosphate hydrolases"/>
    <property type="match status" value="2"/>
</dbReference>
<dbReference type="PROSITE" id="PS51217">
    <property type="entry name" value="UVRD_HELICASE_CTER"/>
    <property type="match status" value="1"/>
</dbReference>
<evidence type="ECO:0000259" key="11">
    <source>
        <dbReference type="PROSITE" id="PS51217"/>
    </source>
</evidence>
<keyword evidence="5" id="KW-0413">Isomerase</keyword>
<feature type="domain" description="UvrD-like helicase ATP-binding" evidence="10">
    <location>
        <begin position="5"/>
        <end position="258"/>
    </location>
</feature>
<dbReference type="InterPro" id="IPR014016">
    <property type="entry name" value="UvrD-like_ATP-bd"/>
</dbReference>
<name>A0A125RDT1_9SACH</name>
<dbReference type="InterPro" id="IPR027417">
    <property type="entry name" value="P-loop_NTPase"/>
</dbReference>
<evidence type="ECO:0000256" key="7">
    <source>
        <dbReference type="ARBA" id="ARBA00034808"/>
    </source>
</evidence>
<dbReference type="AlphaFoldDB" id="A0A125RDT1"/>
<comment type="catalytic activity">
    <reaction evidence="6">
        <text>Couples ATP hydrolysis with the unwinding of duplex DNA by translocating in the 3'-5' direction.</text>
        <dbReference type="EC" id="5.6.2.4"/>
    </reaction>
</comment>
<dbReference type="STRING" id="45286.A0A125RDT1"/>
<protein>
    <recommendedName>
        <fullName evidence="7">DNA 3'-5' helicase</fullName>
        <ecNumber evidence="7">5.6.2.4</ecNumber>
    </recommendedName>
</protein>
<dbReference type="Pfam" id="PF13361">
    <property type="entry name" value="UvrD_C"/>
    <property type="match status" value="1"/>
</dbReference>
<dbReference type="GO" id="GO:0003677">
    <property type="term" value="F:DNA binding"/>
    <property type="evidence" value="ECO:0007669"/>
    <property type="project" value="InterPro"/>
</dbReference>
<dbReference type="PANTHER" id="PTHR11070:SF46">
    <property type="entry name" value="ATP-DEPENDENT DNA HELICASE HMI1, MITOCHONDRIAL"/>
    <property type="match status" value="1"/>
</dbReference>
<dbReference type="EC" id="5.6.2.4" evidence="7"/>
<keyword evidence="3 9" id="KW-0347">Helicase</keyword>
<dbReference type="GO" id="GO:0016787">
    <property type="term" value="F:hydrolase activity"/>
    <property type="evidence" value="ECO:0007669"/>
    <property type="project" value="UniProtKB-UniRule"/>
</dbReference>
<sequence length="665" mass="75251">MHKLTNSQEQLLEIPCEPNTTITVTGGAGTGKTYSLAYKVYDLINSGTISPDEVLILSLTNSAINGFAAELIRIFEKSDLRYTSTESSKVETVEKIDLHTFHEICYKILSEAMPVVNATDLDESNGLASLLLNKKAITQEETYRLCERLNVLTIDRIIEEAHKLIKNTAYLKYDVRRRIDSLLKKYKVIVIENYQDLYPLVSSIVSLIAVDKQLILSGDPGQKIYGFLGNNNRALAQVYGSRSGKTYSIELNTNLRNTPEIIAKARSINKNAAVANYNVLKPACLVEPFVANYSTELDAMEFLLDQICRLICCSSKSRDIAILTSTNSQLKTVQEYLKQYGISTRNLKLSASRLYDSETTLFINTLKVARIVMPPSIIRNDSPTGETGDFNIIKAFSMIKGIGKSAIRKLLDLSNVQGISLWSIIISKPSTYELPKASKAIMSKYAKAINSLVHEKHIQTLKDPELLFNEVMETLSKFGVHLKTNIESFDDQALKSDQFIQTIKAFRSTRGLDTSAIDWILKGVGDGSFRYDRFRIQERRGLENSIKLSTMHAATGFESPIVFLLGQNTSFNIDDKLLYVGMTRSRNLLYLTNIMHPSLNRTKNYPDLLDKASYWKYYSKDLNRDALKDYSVARVRYNKLSKHIWCNMKSYSTANYLFKIMKKFL</sequence>
<comment type="catalytic activity">
    <reaction evidence="8">
        <text>ATP + H2O = ADP + phosphate + H(+)</text>
        <dbReference type="Rhea" id="RHEA:13065"/>
        <dbReference type="ChEBI" id="CHEBI:15377"/>
        <dbReference type="ChEBI" id="CHEBI:15378"/>
        <dbReference type="ChEBI" id="CHEBI:30616"/>
        <dbReference type="ChEBI" id="CHEBI:43474"/>
        <dbReference type="ChEBI" id="CHEBI:456216"/>
        <dbReference type="EC" id="5.6.2.4"/>
    </reaction>
</comment>
<organism evidence="12 13">
    <name type="scientific">Eremothecium sinecaudum</name>
    <dbReference type="NCBI Taxonomy" id="45286"/>
    <lineage>
        <taxon>Eukaryota</taxon>
        <taxon>Fungi</taxon>
        <taxon>Dikarya</taxon>
        <taxon>Ascomycota</taxon>
        <taxon>Saccharomycotina</taxon>
        <taxon>Saccharomycetes</taxon>
        <taxon>Saccharomycetales</taxon>
        <taxon>Saccharomycetaceae</taxon>
        <taxon>Eremothecium</taxon>
    </lineage>
</organism>
<dbReference type="GO" id="GO:0005634">
    <property type="term" value="C:nucleus"/>
    <property type="evidence" value="ECO:0007669"/>
    <property type="project" value="TreeGrafter"/>
</dbReference>
<evidence type="ECO:0000259" key="10">
    <source>
        <dbReference type="PROSITE" id="PS51198"/>
    </source>
</evidence>
<dbReference type="OrthoDB" id="1470711at2759"/>
<dbReference type="Proteomes" id="UP000243052">
    <property type="component" value="Chromosome ii"/>
</dbReference>